<keyword evidence="2" id="KW-0175">Coiled coil</keyword>
<dbReference type="PANTHER" id="PTHR30469:SF38">
    <property type="entry name" value="HLYD FAMILY SECRETION PROTEIN"/>
    <property type="match status" value="1"/>
</dbReference>
<evidence type="ECO:0000259" key="4">
    <source>
        <dbReference type="Pfam" id="PF25954"/>
    </source>
</evidence>
<dbReference type="InterPro" id="IPR001646">
    <property type="entry name" value="5peptide_repeat"/>
</dbReference>
<dbReference type="PANTHER" id="PTHR30469">
    <property type="entry name" value="MULTIDRUG RESISTANCE PROTEIN MDTA"/>
    <property type="match status" value="1"/>
</dbReference>
<protein>
    <submittedName>
        <fullName evidence="6">RND family efflux transporter MFP subunit</fullName>
    </submittedName>
</protein>
<dbReference type="Pfam" id="PF25973">
    <property type="entry name" value="BSH_CzcB"/>
    <property type="match status" value="1"/>
</dbReference>
<dbReference type="EMBL" id="REFR01000001">
    <property type="protein sequence ID" value="RMB13029.1"/>
    <property type="molecule type" value="Genomic_DNA"/>
</dbReference>
<dbReference type="Gene3D" id="2.40.30.170">
    <property type="match status" value="1"/>
</dbReference>
<keyword evidence="3" id="KW-1133">Transmembrane helix</keyword>
<dbReference type="GO" id="GO:1990281">
    <property type="term" value="C:efflux pump complex"/>
    <property type="evidence" value="ECO:0007669"/>
    <property type="project" value="TreeGrafter"/>
</dbReference>
<gene>
    <name evidence="6" type="ORF">BXY39_0020</name>
</gene>
<keyword evidence="3" id="KW-0812">Transmembrane</keyword>
<feature type="transmembrane region" description="Helical" evidence="3">
    <location>
        <begin position="27"/>
        <end position="49"/>
    </location>
</feature>
<dbReference type="Pfam" id="PF25954">
    <property type="entry name" value="Beta-barrel_RND_2"/>
    <property type="match status" value="1"/>
</dbReference>
<feature type="domain" description="CzcB-like barrel-sandwich hybrid" evidence="5">
    <location>
        <begin position="138"/>
        <end position="284"/>
    </location>
</feature>
<reference evidence="6 7" key="1">
    <citation type="submission" date="2018-10" db="EMBL/GenBank/DDBJ databases">
        <title>Genomic Encyclopedia of Archaeal and Bacterial Type Strains, Phase II (KMG-II): from individual species to whole genera.</title>
        <authorList>
            <person name="Goeker M."/>
        </authorList>
    </citation>
    <scope>NUCLEOTIDE SEQUENCE [LARGE SCALE GENOMIC DNA]</scope>
    <source>
        <strain evidence="6 7">DSM 25217</strain>
    </source>
</reference>
<evidence type="ECO:0000256" key="3">
    <source>
        <dbReference type="SAM" id="Phobius"/>
    </source>
</evidence>
<comment type="caution">
    <text evidence="6">The sequence shown here is derived from an EMBL/GenBank/DDBJ whole genome shotgun (WGS) entry which is preliminary data.</text>
</comment>
<keyword evidence="3" id="KW-0472">Membrane</keyword>
<dbReference type="InterPro" id="IPR058647">
    <property type="entry name" value="BSH_CzcB-like"/>
</dbReference>
<evidence type="ECO:0000313" key="6">
    <source>
        <dbReference type="EMBL" id="RMB13029.1"/>
    </source>
</evidence>
<dbReference type="InParanoid" id="A0A3M0D009"/>
<keyword evidence="7" id="KW-1185">Reference proteome</keyword>
<dbReference type="GO" id="GO:0015562">
    <property type="term" value="F:efflux transmembrane transporter activity"/>
    <property type="evidence" value="ECO:0007669"/>
    <property type="project" value="TreeGrafter"/>
</dbReference>
<proteinExistence type="inferred from homology"/>
<evidence type="ECO:0000313" key="7">
    <source>
        <dbReference type="Proteomes" id="UP000271227"/>
    </source>
</evidence>
<evidence type="ECO:0000256" key="2">
    <source>
        <dbReference type="SAM" id="Coils"/>
    </source>
</evidence>
<dbReference type="SUPFAM" id="SSF111369">
    <property type="entry name" value="HlyD-like secretion proteins"/>
    <property type="match status" value="1"/>
</dbReference>
<name>A0A3M0D009_9PROT</name>
<dbReference type="InterPro" id="IPR058792">
    <property type="entry name" value="Beta-barrel_RND_2"/>
</dbReference>
<dbReference type="InterPro" id="IPR006143">
    <property type="entry name" value="RND_pump_MFP"/>
</dbReference>
<evidence type="ECO:0000256" key="1">
    <source>
        <dbReference type="ARBA" id="ARBA00009477"/>
    </source>
</evidence>
<dbReference type="Gene3D" id="2.40.50.100">
    <property type="match status" value="2"/>
</dbReference>
<organism evidence="6 7">
    <name type="scientific">Eilatimonas milleporae</name>
    <dbReference type="NCBI Taxonomy" id="911205"/>
    <lineage>
        <taxon>Bacteria</taxon>
        <taxon>Pseudomonadati</taxon>
        <taxon>Pseudomonadota</taxon>
        <taxon>Alphaproteobacteria</taxon>
        <taxon>Kordiimonadales</taxon>
        <taxon>Kordiimonadaceae</taxon>
        <taxon>Eilatimonas</taxon>
    </lineage>
</organism>
<dbReference type="OrthoDB" id="9806939at2"/>
<dbReference type="Pfam" id="PF00805">
    <property type="entry name" value="Pentapeptide"/>
    <property type="match status" value="1"/>
</dbReference>
<feature type="domain" description="CusB-like beta-barrel" evidence="4">
    <location>
        <begin position="308"/>
        <end position="379"/>
    </location>
</feature>
<accession>A0A3M0D009</accession>
<comment type="similarity">
    <text evidence="1">Belongs to the membrane fusion protein (MFP) (TC 8.A.1) family.</text>
</comment>
<dbReference type="RefSeq" id="WP_121936814.1">
    <property type="nucleotide sequence ID" value="NZ_REFR01000001.1"/>
</dbReference>
<evidence type="ECO:0000259" key="5">
    <source>
        <dbReference type="Pfam" id="PF25973"/>
    </source>
</evidence>
<sequence length="384" mass="41057">MSNQKELLSQLKIDRNERASGASGGRAGLVIAGIVAVLLVGGGAAWWVVSDRTGHGDRTVTADAAAPRQNDDRADLQDARLQDARLQDARLQDARLQDVSAGDVVEPRVMQAREPAVAAAPQGDNRILNASGYITARRIATVSAEITGLIKSVLIEEGMGVSQGQVLARLDDAIARADYNLANARVVQARTEVDRIVANLSEAERDLARATELRKNDFATEARVTQAQADLAALKAQLANAEASVDVARYEADRLKERLDDHTIRAPFDGVVTVKAAQPGEIVSPVSAGGGFTRTGICTIVDMTSLEIEVDVNEAFIGRVFEGQTVLANLDAYPSWDVPAEVIAIIPTANRDKATVRVRIAIGVRDDRILPDMGVKVAFLRANS</sequence>
<dbReference type="Proteomes" id="UP000271227">
    <property type="component" value="Unassembled WGS sequence"/>
</dbReference>
<feature type="coiled-coil region" evidence="2">
    <location>
        <begin position="186"/>
        <end position="258"/>
    </location>
</feature>
<dbReference type="NCBIfam" id="TIGR01730">
    <property type="entry name" value="RND_mfp"/>
    <property type="match status" value="1"/>
</dbReference>
<dbReference type="AlphaFoldDB" id="A0A3M0D009"/>